<dbReference type="STRING" id="542762.A0A4S4ES40"/>
<feature type="domain" description="SET" evidence="9">
    <location>
        <begin position="1372"/>
        <end position="1504"/>
    </location>
</feature>
<evidence type="ECO:0000256" key="6">
    <source>
        <dbReference type="PROSITE-ProRule" id="PRU00042"/>
    </source>
</evidence>
<evidence type="ECO:0000259" key="11">
    <source>
        <dbReference type="PROSITE" id="PS50868"/>
    </source>
</evidence>
<dbReference type="GO" id="GO:0032259">
    <property type="term" value="P:methylation"/>
    <property type="evidence" value="ECO:0007669"/>
    <property type="project" value="UniProtKB-KW"/>
</dbReference>
<dbReference type="PROSITE" id="PS50868">
    <property type="entry name" value="POST_SET"/>
    <property type="match status" value="1"/>
</dbReference>
<evidence type="ECO:0000256" key="1">
    <source>
        <dbReference type="ARBA" id="ARBA00004286"/>
    </source>
</evidence>
<dbReference type="SMART" id="SM00317">
    <property type="entry name" value="SET"/>
    <property type="match status" value="1"/>
</dbReference>
<evidence type="ECO:0000259" key="10">
    <source>
        <dbReference type="PROSITE" id="PS50867"/>
    </source>
</evidence>
<evidence type="ECO:0000313" key="12">
    <source>
        <dbReference type="EMBL" id="THG19214.1"/>
    </source>
</evidence>
<evidence type="ECO:0000256" key="3">
    <source>
        <dbReference type="ARBA" id="ARBA00022603"/>
    </source>
</evidence>
<feature type="domain" description="Post-SET" evidence="11">
    <location>
        <begin position="1511"/>
        <end position="1527"/>
    </location>
</feature>
<name>A0A4S4ES40_CAMSN</name>
<dbReference type="Pfam" id="PF05033">
    <property type="entry name" value="Pre-SET"/>
    <property type="match status" value="1"/>
</dbReference>
<keyword evidence="4" id="KW-0808">Transferase</keyword>
<feature type="domain" description="C2H2-type" evidence="8">
    <location>
        <begin position="978"/>
        <end position="1006"/>
    </location>
</feature>
<dbReference type="EMBL" id="SDRB02002540">
    <property type="protein sequence ID" value="THG19214.1"/>
    <property type="molecule type" value="Genomic_DNA"/>
</dbReference>
<keyword evidence="5" id="KW-0949">S-adenosyl-L-methionine</keyword>
<dbReference type="GO" id="GO:0005694">
    <property type="term" value="C:chromosome"/>
    <property type="evidence" value="ECO:0007669"/>
    <property type="project" value="UniProtKB-SubCell"/>
</dbReference>
<dbReference type="Gene3D" id="3.30.160.60">
    <property type="entry name" value="Classic Zinc Finger"/>
    <property type="match status" value="1"/>
</dbReference>
<evidence type="ECO:0000313" key="13">
    <source>
        <dbReference type="Proteomes" id="UP000306102"/>
    </source>
</evidence>
<protein>
    <recommendedName>
        <fullName evidence="14">Histone-lysine N-methyltransferase SUVR5</fullName>
    </recommendedName>
</protein>
<dbReference type="SMART" id="SM00468">
    <property type="entry name" value="PreSET"/>
    <property type="match status" value="1"/>
</dbReference>
<dbReference type="GO" id="GO:0042054">
    <property type="term" value="F:histone methyltransferase activity"/>
    <property type="evidence" value="ECO:0007669"/>
    <property type="project" value="InterPro"/>
</dbReference>
<keyword evidence="2" id="KW-0158">Chromosome</keyword>
<dbReference type="InterPro" id="IPR003616">
    <property type="entry name" value="Post-SET_dom"/>
</dbReference>
<reference evidence="12 13" key="1">
    <citation type="journal article" date="2018" name="Proc. Natl. Acad. Sci. U.S.A.">
        <title>Draft genome sequence of Camellia sinensis var. sinensis provides insights into the evolution of the tea genome and tea quality.</title>
        <authorList>
            <person name="Wei C."/>
            <person name="Yang H."/>
            <person name="Wang S."/>
            <person name="Zhao J."/>
            <person name="Liu C."/>
            <person name="Gao L."/>
            <person name="Xia E."/>
            <person name="Lu Y."/>
            <person name="Tai Y."/>
            <person name="She G."/>
            <person name="Sun J."/>
            <person name="Cao H."/>
            <person name="Tong W."/>
            <person name="Gao Q."/>
            <person name="Li Y."/>
            <person name="Deng W."/>
            <person name="Jiang X."/>
            <person name="Wang W."/>
            <person name="Chen Q."/>
            <person name="Zhang S."/>
            <person name="Li H."/>
            <person name="Wu J."/>
            <person name="Wang P."/>
            <person name="Li P."/>
            <person name="Shi C."/>
            <person name="Zheng F."/>
            <person name="Jian J."/>
            <person name="Huang B."/>
            <person name="Shan D."/>
            <person name="Shi M."/>
            <person name="Fang C."/>
            <person name="Yue Y."/>
            <person name="Li F."/>
            <person name="Li D."/>
            <person name="Wei S."/>
            <person name="Han B."/>
            <person name="Jiang C."/>
            <person name="Yin Y."/>
            <person name="Xia T."/>
            <person name="Zhang Z."/>
            <person name="Bennetzen J.L."/>
            <person name="Zhao S."/>
            <person name="Wan X."/>
        </authorList>
    </citation>
    <scope>NUCLEOTIDE SEQUENCE [LARGE SCALE GENOMIC DNA]</scope>
    <source>
        <strain evidence="13">cv. Shuchazao</strain>
        <tissue evidence="12">Leaf</tissue>
    </source>
</reference>
<dbReference type="InterPro" id="IPR007728">
    <property type="entry name" value="Pre-SET_dom"/>
</dbReference>
<accession>A0A4S4ES40</accession>
<proteinExistence type="predicted"/>
<keyword evidence="6" id="KW-0479">Metal-binding</keyword>
<keyword evidence="6" id="KW-0863">Zinc-finger</keyword>
<feature type="region of interest" description="Disordered" evidence="7">
    <location>
        <begin position="415"/>
        <end position="435"/>
    </location>
</feature>
<feature type="compositionally biased region" description="Polar residues" evidence="7">
    <location>
        <begin position="424"/>
        <end position="435"/>
    </location>
</feature>
<feature type="domain" description="Pre-SET" evidence="10">
    <location>
        <begin position="1293"/>
        <end position="1369"/>
    </location>
</feature>
<gene>
    <name evidence="12" type="ORF">TEA_019754</name>
</gene>
<sequence>MEVFPCSGLHYVEESDCPQQGSGTTIIFGGESNCLEHGEEVQVADVKVSDLVHIQNFSCDAHDSEDGNLNGQDFCTESCLASETDHLLVDTIESRVLSNKEGESSLSESKWLEHDESLAVWVKWRGKWQAAIKCARADWPLSTVKAKPTHDRKKYLVIFFPRKRNYSWADVLLVRPINEFPEPIAYRTHKVGMKMVKDLTLAHRFIMQKLAPIAYRTHKVGMKMVKDLTLAHRFIMQKLAVSMLNIIDQLHTKALTETARSVMVWKEFAMEASRCKGYSDLGRMLLKLQNSDVVLLVWFLRLGITMANLPAGQCVLDALYFNCAIYRLSFLHFADHKIPILYLIYLGSFPTHFWSMQCQNAHNADSIEMLREELVDSILWNEVNVLSDVEMQPELVSECKNWKHEVMKWFSTSHPLPSGGDMEQQPNDSSLPTGLQISRKRPKLEVRRAESHAFQVDTQGSHQAIAVEIDAGFFDGRGIGNTSALESKPPREEIHPEDTDGWGEIVVEAGNSEVIQTKDVERTPMNGGLASKSLDPGNKNRQCIAFIEAKGRQCVRWANDGDVYCCVHLASRFIDNAVEAAATPVDAPMCEGTTTRGTKCKHRSLYGSSFCKKHRPRDHTNMTLSSPGSKFKRKHDEIVDRLEATNCKEIVLVGQVDTPLQVDPISVMGRVDSNEKSLIEVLHCIGSCPQDGSDPCLESPKKYSLYCEKHLPSWLKRARNGKSRIISKEVFIELLKDCCCQEQKLHLHQACELFNRLFKSILSLRNPVPKEIQFQWVISEASKDVNAGEFLMKLVCSEIERLRSLWGFSPDKDTQDSSHVKELVQIPVATDSEHDRQNTIKCKICSEKFLDDQVLGTHWMDNHKKEAKWLFRGYACAICLDSFTNKKVLEAHVQERHHVQFVEQCMLLQCIPCGGHFGNPEQLWGHVLSVHPANFRLSEGPQQHDLSVGKDPMQKPQLANLASVDNNHSENQGGFRKFICRFCGLKFDLLPDLGRHHQAAHMGPSFVGPRPSKRGIHFYSYRLKSGRLTRPRFRKSLGSASFRIRNRGGTSVKKLIQASNSVGSEEMKVQSHVTEASSLGRLAESQCSAIAKILFSEIQKTKLHPSNLDILYIARSSCCKVGLEASLEKTYGLLPERLYLKAAKLCSEHNILVDWHREGFICPKGCESIKDPHLVSFLMPLSEDVAGLRSALPTDPVNNEWEMDECHHVIDSRHFKQNSMQKTFILCDDISFGHETVPIMCVVDENLLDSLPIVQDRSDGQITADSMPWESFTYARKPLFDRSLSLEAESLQLGCGCTHSTCSPETCDHVYLFDNDYEDAKDIYGKPMHGRFPYDAKGRIILKEGYLVYECNHICSCSRSCQNRVLQNGVQVKLEVFKTENKGWAVRAREEILCGTFVCEYVGEVIDEQEANKRRIRYGQEGWGYFYVIDSHINDMSRLIEGQLPYIIDATSYGNVSRYINHSCAPNLVNHQVLVESMDCQLAHIGLYANRDIAAGEELTYDYQYKLLPGEGCPCYCEAPNCRGRLY</sequence>
<dbReference type="InterPro" id="IPR046341">
    <property type="entry name" value="SET_dom_sf"/>
</dbReference>
<evidence type="ECO:0000259" key="9">
    <source>
        <dbReference type="PROSITE" id="PS50280"/>
    </source>
</evidence>
<evidence type="ECO:0000259" key="8">
    <source>
        <dbReference type="PROSITE" id="PS50157"/>
    </source>
</evidence>
<dbReference type="InterPro" id="IPR040689">
    <property type="entry name" value="SUVR5_Znf-C2H2_3rpt"/>
</dbReference>
<dbReference type="Pfam" id="PF18868">
    <property type="entry name" value="zf-C2H2_3rep"/>
    <property type="match status" value="1"/>
</dbReference>
<dbReference type="SUPFAM" id="SSF82199">
    <property type="entry name" value="SET domain"/>
    <property type="match status" value="1"/>
</dbReference>
<evidence type="ECO:0008006" key="14">
    <source>
        <dbReference type="Google" id="ProtNLM"/>
    </source>
</evidence>
<feature type="domain" description="C2H2-type" evidence="8">
    <location>
        <begin position="874"/>
        <end position="897"/>
    </location>
</feature>
<dbReference type="PROSITE" id="PS00028">
    <property type="entry name" value="ZINC_FINGER_C2H2_1"/>
    <property type="match status" value="3"/>
</dbReference>
<evidence type="ECO:0000256" key="4">
    <source>
        <dbReference type="ARBA" id="ARBA00022679"/>
    </source>
</evidence>
<dbReference type="PROSITE" id="PS50867">
    <property type="entry name" value="PRE_SET"/>
    <property type="match status" value="1"/>
</dbReference>
<keyword evidence="6" id="KW-0862">Zinc</keyword>
<dbReference type="PROSITE" id="PS50157">
    <property type="entry name" value="ZINC_FINGER_C2H2_2"/>
    <property type="match status" value="2"/>
</dbReference>
<dbReference type="Proteomes" id="UP000306102">
    <property type="component" value="Unassembled WGS sequence"/>
</dbReference>
<evidence type="ECO:0000256" key="5">
    <source>
        <dbReference type="ARBA" id="ARBA00022691"/>
    </source>
</evidence>
<evidence type="ECO:0000256" key="2">
    <source>
        <dbReference type="ARBA" id="ARBA00022454"/>
    </source>
</evidence>
<comment type="subcellular location">
    <subcellularLocation>
        <location evidence="1">Chromosome</location>
    </subcellularLocation>
</comment>
<keyword evidence="3" id="KW-0489">Methyltransferase</keyword>
<evidence type="ECO:0000256" key="7">
    <source>
        <dbReference type="SAM" id="MobiDB-lite"/>
    </source>
</evidence>
<organism evidence="12 13">
    <name type="scientific">Camellia sinensis var. sinensis</name>
    <name type="common">China tea</name>
    <dbReference type="NCBI Taxonomy" id="542762"/>
    <lineage>
        <taxon>Eukaryota</taxon>
        <taxon>Viridiplantae</taxon>
        <taxon>Streptophyta</taxon>
        <taxon>Embryophyta</taxon>
        <taxon>Tracheophyta</taxon>
        <taxon>Spermatophyta</taxon>
        <taxon>Magnoliopsida</taxon>
        <taxon>eudicotyledons</taxon>
        <taxon>Gunneridae</taxon>
        <taxon>Pentapetalae</taxon>
        <taxon>asterids</taxon>
        <taxon>Ericales</taxon>
        <taxon>Theaceae</taxon>
        <taxon>Camellia</taxon>
    </lineage>
</organism>
<dbReference type="Pfam" id="PF00856">
    <property type="entry name" value="SET"/>
    <property type="match status" value="1"/>
</dbReference>
<dbReference type="PANTHER" id="PTHR47325">
    <property type="entry name" value="HISTONE-LYSINE N-METHYLTRANSFERASE SUVR5"/>
    <property type="match status" value="1"/>
</dbReference>
<dbReference type="GO" id="GO:0008270">
    <property type="term" value="F:zinc ion binding"/>
    <property type="evidence" value="ECO:0007669"/>
    <property type="project" value="UniProtKB-KW"/>
</dbReference>
<dbReference type="PROSITE" id="PS50280">
    <property type="entry name" value="SET"/>
    <property type="match status" value="1"/>
</dbReference>
<comment type="caution">
    <text evidence="12">The sequence shown here is derived from an EMBL/GenBank/DDBJ whole genome shotgun (WGS) entry which is preliminary data.</text>
</comment>
<dbReference type="InterPro" id="IPR001214">
    <property type="entry name" value="SET_dom"/>
</dbReference>
<dbReference type="Gene3D" id="2.170.270.10">
    <property type="entry name" value="SET domain"/>
    <property type="match status" value="1"/>
</dbReference>
<dbReference type="InterPro" id="IPR013087">
    <property type="entry name" value="Znf_C2H2_type"/>
</dbReference>
<keyword evidence="13" id="KW-1185">Reference proteome</keyword>
<dbReference type="SMART" id="SM00355">
    <property type="entry name" value="ZnF_C2H2"/>
    <property type="match status" value="4"/>
</dbReference>
<dbReference type="PANTHER" id="PTHR47325:SF1">
    <property type="entry name" value="HISTONE-LYSINE N-METHYLTRANSFERASE SUVR5"/>
    <property type="match status" value="1"/>
</dbReference>
<dbReference type="GO" id="GO:0005634">
    <property type="term" value="C:nucleus"/>
    <property type="evidence" value="ECO:0007669"/>
    <property type="project" value="InterPro"/>
</dbReference>